<protein>
    <submittedName>
        <fullName evidence="1">Uncharacterized protein</fullName>
    </submittedName>
</protein>
<dbReference type="AlphaFoldDB" id="A0A1C3XIZ9"/>
<proteinExistence type="predicted"/>
<dbReference type="EMBL" id="FMAE01000030">
    <property type="protein sequence ID" value="SCB52248.1"/>
    <property type="molecule type" value="Genomic_DNA"/>
</dbReference>
<sequence>MSGGLIGTIRQKQTGAVAIHARDAEKAARPPLDLTFDNYFGLQTHDIGHGIRVAGAWVDDTLATKILEYNRNNRPISDPHVKHISGQLCDDRWKTNGATVVLGKNGDVFNGQHRLWGIIMAKARVFLILVFGVDRESFATMDTIQKPRSGSDTMAVNGLEHHRKETSSALAWLIRHQRGAIVDYRSPANRVENSHIEEAYAMHPDMVRAVEEVKHLRRVVQPALLGMVYYLLYSRDAKLAERMVKTLEDPAGVAFDDPFYALRAHLTSQQPGHRAPVMTLR</sequence>
<gene>
    <name evidence="1" type="ORF">GA0061099_10306</name>
</gene>
<reference evidence="1 2" key="1">
    <citation type="submission" date="2016-08" db="EMBL/GenBank/DDBJ databases">
        <authorList>
            <person name="Seilhamer J.J."/>
        </authorList>
    </citation>
    <scope>NUCLEOTIDE SEQUENCE [LARGE SCALE GENOMIC DNA]</scope>
    <source>
        <strain evidence="1 2">CCBAU 10071</strain>
    </source>
</reference>
<evidence type="ECO:0000313" key="1">
    <source>
        <dbReference type="EMBL" id="SCB52248.1"/>
    </source>
</evidence>
<name>A0A1C3XIZ9_9BRAD</name>
<organism evidence="1 2">
    <name type="scientific">Bradyrhizobium yuanmingense</name>
    <dbReference type="NCBI Taxonomy" id="108015"/>
    <lineage>
        <taxon>Bacteria</taxon>
        <taxon>Pseudomonadati</taxon>
        <taxon>Pseudomonadota</taxon>
        <taxon>Alphaproteobacteria</taxon>
        <taxon>Hyphomicrobiales</taxon>
        <taxon>Nitrobacteraceae</taxon>
        <taxon>Bradyrhizobium</taxon>
    </lineage>
</organism>
<evidence type="ECO:0000313" key="2">
    <source>
        <dbReference type="Proteomes" id="UP000183174"/>
    </source>
</evidence>
<dbReference type="RefSeq" id="WP_074448471.1">
    <property type="nucleotide sequence ID" value="NZ_FMAE01000030.1"/>
</dbReference>
<dbReference type="Proteomes" id="UP000183174">
    <property type="component" value="Unassembled WGS sequence"/>
</dbReference>
<accession>A0A1C3XIZ9</accession>